<evidence type="ECO:0000313" key="3">
    <source>
        <dbReference type="EMBL" id="TKJ84067.1"/>
    </source>
</evidence>
<dbReference type="PANTHER" id="PTHR43685:SF2">
    <property type="entry name" value="GLYCOSYLTRANSFERASE 2-LIKE DOMAIN-CONTAINING PROTEIN"/>
    <property type="match status" value="1"/>
</dbReference>
<dbReference type="InterPro" id="IPR050834">
    <property type="entry name" value="Glycosyltransf_2"/>
</dbReference>
<dbReference type="Gene3D" id="3.90.550.10">
    <property type="entry name" value="Spore Coat Polysaccharide Biosynthesis Protein SpsA, Chain A"/>
    <property type="match status" value="1"/>
</dbReference>
<keyword evidence="3" id="KW-0808">Transferase</keyword>
<dbReference type="InterPro" id="IPR001173">
    <property type="entry name" value="Glyco_trans_2-like"/>
</dbReference>
<dbReference type="OrthoDB" id="6813549at2"/>
<dbReference type="RefSeq" id="WP_118663993.1">
    <property type="nucleotide sequence ID" value="NZ_CP022725.1"/>
</dbReference>
<dbReference type="EMBL" id="JACYNN010000013">
    <property type="protein sequence ID" value="MBD8107943.1"/>
    <property type="molecule type" value="Genomic_DNA"/>
</dbReference>
<dbReference type="Proteomes" id="UP000661012">
    <property type="component" value="Unassembled WGS sequence"/>
</dbReference>
<dbReference type="EMBL" id="QGAC01000030">
    <property type="protein sequence ID" value="TKJ84067.1"/>
    <property type="molecule type" value="Genomic_DNA"/>
</dbReference>
<dbReference type="Proteomes" id="UP000306393">
    <property type="component" value="Unassembled WGS sequence"/>
</dbReference>
<dbReference type="PANTHER" id="PTHR43685">
    <property type="entry name" value="GLYCOSYLTRANSFERASE"/>
    <property type="match status" value="1"/>
</dbReference>
<evidence type="ECO:0000313" key="2">
    <source>
        <dbReference type="EMBL" id="MBD8107943.1"/>
    </source>
</evidence>
<protein>
    <submittedName>
        <fullName evidence="3">Glycosyl transferase</fullName>
    </submittedName>
    <submittedName>
        <fullName evidence="2">Glycosyltransferase</fullName>
    </submittedName>
</protein>
<dbReference type="STRING" id="1219360.GCA_001571305_02949"/>
<sequence length="323" mass="36985">MTQKLLSVVIPAYNVENYIVECVDSLLSQIPAPNELIIVNDGSTDNTLARIEARFGNDARVRVVSVENGGAGRARDHGIQLASGEYVFCCDPDDVVCEGFYAEFSARVVQYPALELFCFNSEIFSDGNPADSWPKVQHTLSGLSSSQTVFRHLLRKGAYTSASWNYVLKKEIIDRFNLKYIDRVHEDHCYTLDAFLRTRVAFVSENVYYRQRLRRGSLTNGVKTEGYFRQRYDAFVQSYEKMIRLTADLDDRSELRRLYLIHSFKLMIHLSLSSGKSVPEYVHHAIEYFGKNLKPGGAANWLLLRQPELYSNLLRIKRSLRKA</sequence>
<comment type="caution">
    <text evidence="3">The sequence shown here is derived from an EMBL/GenBank/DDBJ whole genome shotgun (WGS) entry which is preliminary data.</text>
</comment>
<reference evidence="3 4" key="1">
    <citation type="journal article" date="2019" name="Sci. Rep.">
        <title>Differences in resource use lead to coexistence of seed-transmitted microbial populations.</title>
        <authorList>
            <person name="Torres-Cortes G."/>
            <person name="Garcia B.J."/>
            <person name="Compant S."/>
            <person name="Rezki S."/>
            <person name="Jones P."/>
            <person name="Preveaux A."/>
            <person name="Briand M."/>
            <person name="Roulet A."/>
            <person name="Bouchez O."/>
            <person name="Jacobson D."/>
            <person name="Barret M."/>
        </authorList>
    </citation>
    <scope>NUCLEOTIDE SEQUENCE [LARGE SCALE GENOMIC DNA]</scope>
    <source>
        <strain evidence="3 4">CFBP13511</strain>
    </source>
</reference>
<accession>A0A4V5U841</accession>
<evidence type="ECO:0000259" key="1">
    <source>
        <dbReference type="Pfam" id="PF00535"/>
    </source>
</evidence>
<feature type="domain" description="Glycosyltransferase 2-like" evidence="1">
    <location>
        <begin position="7"/>
        <end position="102"/>
    </location>
</feature>
<dbReference type="GO" id="GO:0016740">
    <property type="term" value="F:transferase activity"/>
    <property type="evidence" value="ECO:0007669"/>
    <property type="project" value="UniProtKB-KW"/>
</dbReference>
<organism evidence="3 4">
    <name type="scientific">Erwinia persicina</name>
    <dbReference type="NCBI Taxonomy" id="55211"/>
    <lineage>
        <taxon>Bacteria</taxon>
        <taxon>Pseudomonadati</taxon>
        <taxon>Pseudomonadota</taxon>
        <taxon>Gammaproteobacteria</taxon>
        <taxon>Enterobacterales</taxon>
        <taxon>Erwiniaceae</taxon>
        <taxon>Erwinia</taxon>
    </lineage>
</organism>
<evidence type="ECO:0000313" key="4">
    <source>
        <dbReference type="Proteomes" id="UP000306393"/>
    </source>
</evidence>
<dbReference type="CDD" id="cd00761">
    <property type="entry name" value="Glyco_tranf_GTA_type"/>
    <property type="match status" value="1"/>
</dbReference>
<gene>
    <name evidence="3" type="ORF">EpCFBP13511_21695</name>
    <name evidence="2" type="ORF">IFT93_16205</name>
</gene>
<name>A0A4V5U841_9GAMM</name>
<dbReference type="SUPFAM" id="SSF53448">
    <property type="entry name" value="Nucleotide-diphospho-sugar transferases"/>
    <property type="match status" value="1"/>
</dbReference>
<dbReference type="AlphaFoldDB" id="A0A4V5U841"/>
<dbReference type="InterPro" id="IPR029044">
    <property type="entry name" value="Nucleotide-diphossugar_trans"/>
</dbReference>
<proteinExistence type="predicted"/>
<dbReference type="Pfam" id="PF00535">
    <property type="entry name" value="Glycos_transf_2"/>
    <property type="match status" value="1"/>
</dbReference>
<reference evidence="2 5" key="2">
    <citation type="journal article" date="2020" name="FEMS Microbiol. Ecol.">
        <title>Temporal dynamics of bacterial communities during seed development and maturation.</title>
        <authorList>
            <person name="Chesneau G."/>
            <person name="Torres-Cortes G."/>
            <person name="Briand M."/>
            <person name="Darrasse A."/>
            <person name="Preveaux A."/>
            <person name="Marais C."/>
            <person name="Jacques M.A."/>
            <person name="Shade A."/>
            <person name="Barret M."/>
        </authorList>
    </citation>
    <scope>NUCLEOTIDE SEQUENCE [LARGE SCALE GENOMIC DNA]</scope>
    <source>
        <strain evidence="2 5">CFBP13732</strain>
    </source>
</reference>
<keyword evidence="5" id="KW-1185">Reference proteome</keyword>
<evidence type="ECO:0000313" key="5">
    <source>
        <dbReference type="Proteomes" id="UP000661012"/>
    </source>
</evidence>